<comment type="caution">
    <text evidence="2">The sequence shown here is derived from an EMBL/GenBank/DDBJ whole genome shotgun (WGS) entry which is preliminary data.</text>
</comment>
<protein>
    <submittedName>
        <fullName evidence="2">Gamma-glutamylcyclotransferase</fullName>
    </submittedName>
</protein>
<dbReference type="EMBL" id="JAQPOK010000168">
    <property type="protein sequence ID" value="MDJ1181542.1"/>
    <property type="molecule type" value="Genomic_DNA"/>
</dbReference>
<dbReference type="Gene3D" id="3.10.490.10">
    <property type="entry name" value="Gamma-glutamyl cyclotransferase-like"/>
    <property type="match status" value="1"/>
</dbReference>
<organism evidence="2 3">
    <name type="scientific">Roseofilum halophilum BLCC-M91</name>
    <dbReference type="NCBI Taxonomy" id="3022259"/>
    <lineage>
        <taxon>Bacteria</taxon>
        <taxon>Bacillati</taxon>
        <taxon>Cyanobacteriota</taxon>
        <taxon>Cyanophyceae</taxon>
        <taxon>Desertifilales</taxon>
        <taxon>Desertifilaceae</taxon>
        <taxon>Roseofilum</taxon>
        <taxon>Roseofilum halophilum</taxon>
    </lineage>
</organism>
<dbReference type="InterPro" id="IPR036568">
    <property type="entry name" value="GGCT-like_sf"/>
</dbReference>
<keyword evidence="3" id="KW-1185">Reference proteome</keyword>
<reference evidence="2 3" key="1">
    <citation type="submission" date="2023-01" db="EMBL/GenBank/DDBJ databases">
        <title>Novel diversity within Roseofilum (Cyanobacteria; Desertifilaceae) from marine benthic mats with descriptions of four novel species.</title>
        <authorList>
            <person name="Wang Y."/>
            <person name="Berthold D.E."/>
            <person name="Hu J."/>
            <person name="Lefler F.W."/>
            <person name="Laughinghouse H.D. IV."/>
        </authorList>
    </citation>
    <scope>NUCLEOTIDE SEQUENCE [LARGE SCALE GENOMIC DNA]</scope>
    <source>
        <strain evidence="2 3">BLCC-M91</strain>
    </source>
</reference>
<dbReference type="Pfam" id="PF21986">
    <property type="entry name" value="AH_C"/>
    <property type="match status" value="1"/>
</dbReference>
<accession>A0ABT7BQR2</accession>
<dbReference type="InterPro" id="IPR053844">
    <property type="entry name" value="AH_C"/>
</dbReference>
<feature type="domain" description="Allophanate hydrolase C-terminal" evidence="1">
    <location>
        <begin position="6"/>
        <end position="124"/>
    </location>
</feature>
<dbReference type="CDD" id="cd06661">
    <property type="entry name" value="GGCT_like"/>
    <property type="match status" value="1"/>
</dbReference>
<dbReference type="SUPFAM" id="SSF110857">
    <property type="entry name" value="Gamma-glutamyl cyclotransferase-like"/>
    <property type="match status" value="1"/>
</dbReference>
<proteinExistence type="predicted"/>
<gene>
    <name evidence="2" type="ORF">PJF56_21990</name>
</gene>
<dbReference type="Proteomes" id="UP001231370">
    <property type="component" value="Unassembled WGS sequence"/>
</dbReference>
<evidence type="ECO:0000313" key="2">
    <source>
        <dbReference type="EMBL" id="MDJ1181542.1"/>
    </source>
</evidence>
<evidence type="ECO:0000259" key="1">
    <source>
        <dbReference type="Pfam" id="PF21986"/>
    </source>
</evidence>
<sequence length="135" mass="14996">MVNTKQFFICGSALSGQPHHQNLQGATLICATHTLPLYRLHSVNDLHPGIYEVPEGGISIPGEVYELTLEQYNNLMANEPPGLYEGNIKLEDGSEVSAMLYPQELIETNRWPDISEYGGWAAYKQRLLDPSAPNP</sequence>
<dbReference type="InterPro" id="IPR013024">
    <property type="entry name" value="GGCT-like"/>
</dbReference>
<dbReference type="RefSeq" id="WP_283764837.1">
    <property type="nucleotide sequence ID" value="NZ_JAQPOK010000168.1"/>
</dbReference>
<name>A0ABT7BQR2_9CYAN</name>
<evidence type="ECO:0000313" key="3">
    <source>
        <dbReference type="Proteomes" id="UP001231370"/>
    </source>
</evidence>